<accession>A0ABR9RX12</accession>
<evidence type="ECO:0000313" key="3">
    <source>
        <dbReference type="Proteomes" id="UP000756387"/>
    </source>
</evidence>
<evidence type="ECO:0000259" key="1">
    <source>
        <dbReference type="PROSITE" id="PS50043"/>
    </source>
</evidence>
<name>A0ABR9RX12_9ACTN</name>
<sequence>MTEIFHRSVLGQQPEIETLYRCIRSSDGARIDAVALGRGVTTAELLEEIEPLISLGAVAVVDGVLEIAPPRVALGAALDREAAEVSSHVDALLRYSHVLRQLDGPASPTGDGTALDGEVVQGPVPMELLVEWITESSGELMFLRPDQWRLSTEPVIGAAFKVALGQGRRARSIYPVLALQQARSVLTDRVAAGEEIRFLPEVPSRMAIVGDARALVPQHPGAGNERAVVLRDEGLVSTLKLLFEELWGRAVALPVAPRDDVRHDGRRLLLRELAAGARDEQIARSLGIGLRTVRRRIAELMLELGAESRFQAGVEAVRRGWI</sequence>
<dbReference type="InterPro" id="IPR000792">
    <property type="entry name" value="Tscrpt_reg_LuxR_C"/>
</dbReference>
<evidence type="ECO:0000313" key="2">
    <source>
        <dbReference type="EMBL" id="MBE7325910.1"/>
    </source>
</evidence>
<dbReference type="Gene3D" id="1.10.10.10">
    <property type="entry name" value="Winged helix-like DNA-binding domain superfamily/Winged helix DNA-binding domain"/>
    <property type="match status" value="1"/>
</dbReference>
<dbReference type="InterPro" id="IPR036388">
    <property type="entry name" value="WH-like_DNA-bd_sf"/>
</dbReference>
<dbReference type="CDD" id="cd06170">
    <property type="entry name" value="LuxR_C_like"/>
    <property type="match status" value="1"/>
</dbReference>
<gene>
    <name evidence="2" type="ORF">IEQ44_14765</name>
</gene>
<dbReference type="InterPro" id="IPR016032">
    <property type="entry name" value="Sig_transdc_resp-reg_C-effctor"/>
</dbReference>
<organism evidence="2 3">
    <name type="scientific">Nocardioides malaquae</name>
    <dbReference type="NCBI Taxonomy" id="2773426"/>
    <lineage>
        <taxon>Bacteria</taxon>
        <taxon>Bacillati</taxon>
        <taxon>Actinomycetota</taxon>
        <taxon>Actinomycetes</taxon>
        <taxon>Propionibacteriales</taxon>
        <taxon>Nocardioidaceae</taxon>
        <taxon>Nocardioides</taxon>
    </lineage>
</organism>
<dbReference type="EMBL" id="JADCSA010000018">
    <property type="protein sequence ID" value="MBE7325910.1"/>
    <property type="molecule type" value="Genomic_DNA"/>
</dbReference>
<dbReference type="SUPFAM" id="SSF46894">
    <property type="entry name" value="C-terminal effector domain of the bipartite response regulators"/>
    <property type="match status" value="1"/>
</dbReference>
<dbReference type="SMART" id="SM00421">
    <property type="entry name" value="HTH_LUXR"/>
    <property type="match status" value="1"/>
</dbReference>
<reference evidence="2 3" key="1">
    <citation type="submission" date="2020-10" db="EMBL/GenBank/DDBJ databases">
        <title>Nocardioides sp. isolated from sludge.</title>
        <authorList>
            <person name="Zhang X."/>
        </authorList>
    </citation>
    <scope>NUCLEOTIDE SEQUENCE [LARGE SCALE GENOMIC DNA]</scope>
    <source>
        <strain evidence="2 3">Y6</strain>
    </source>
</reference>
<dbReference type="Proteomes" id="UP000756387">
    <property type="component" value="Unassembled WGS sequence"/>
</dbReference>
<comment type="caution">
    <text evidence="2">The sequence shown here is derived from an EMBL/GenBank/DDBJ whole genome shotgun (WGS) entry which is preliminary data.</text>
</comment>
<feature type="domain" description="HTH luxR-type" evidence="1">
    <location>
        <begin position="256"/>
        <end position="320"/>
    </location>
</feature>
<dbReference type="RefSeq" id="WP_193639234.1">
    <property type="nucleotide sequence ID" value="NZ_JADCSA010000018.1"/>
</dbReference>
<dbReference type="PROSITE" id="PS50043">
    <property type="entry name" value="HTH_LUXR_2"/>
    <property type="match status" value="1"/>
</dbReference>
<protein>
    <submittedName>
        <fullName evidence="2">Helix-turn-helix domain-containing protein</fullName>
    </submittedName>
</protein>
<keyword evidence="3" id="KW-1185">Reference proteome</keyword>
<proteinExistence type="predicted"/>